<dbReference type="RefSeq" id="WP_315606588.1">
    <property type="nucleotide sequence ID" value="NZ_CP130318.1"/>
</dbReference>
<keyword evidence="1" id="KW-0223">Dioxygenase</keyword>
<dbReference type="PANTHER" id="PTHR20883:SF46">
    <property type="entry name" value="PHYTANOYL-COA HYDROXYLASE"/>
    <property type="match status" value="1"/>
</dbReference>
<dbReference type="GO" id="GO:0005506">
    <property type="term" value="F:iron ion binding"/>
    <property type="evidence" value="ECO:0007669"/>
    <property type="project" value="UniProtKB-ARBA"/>
</dbReference>
<evidence type="ECO:0000313" key="1">
    <source>
        <dbReference type="EMBL" id="WNQ12809.1"/>
    </source>
</evidence>
<dbReference type="KEGG" id="paun:MJA45_07190"/>
<protein>
    <submittedName>
        <fullName evidence="1">Phytanoyl-CoA dioxygenase family protein</fullName>
    </submittedName>
</protein>
<proteinExistence type="predicted"/>
<reference evidence="1 2" key="1">
    <citation type="submission" date="2022-02" db="EMBL/GenBank/DDBJ databases">
        <title>Paenibacillus sp. MBLB1776 Whole Genome Shotgun Sequencing.</title>
        <authorList>
            <person name="Hwang C.Y."/>
            <person name="Cho E.-S."/>
            <person name="Seo M.-J."/>
        </authorList>
    </citation>
    <scope>NUCLEOTIDE SEQUENCE [LARGE SCALE GENOMIC DNA]</scope>
    <source>
        <strain evidence="1 2">MBLB1776</strain>
    </source>
</reference>
<dbReference type="Gene3D" id="2.60.120.620">
    <property type="entry name" value="q2cbj1_9rhob like domain"/>
    <property type="match status" value="1"/>
</dbReference>
<organism evidence="1 2">
    <name type="scientific">Paenibacillus aurantius</name>
    <dbReference type="NCBI Taxonomy" id="2918900"/>
    <lineage>
        <taxon>Bacteria</taxon>
        <taxon>Bacillati</taxon>
        <taxon>Bacillota</taxon>
        <taxon>Bacilli</taxon>
        <taxon>Bacillales</taxon>
        <taxon>Paenibacillaceae</taxon>
        <taxon>Paenibacillus</taxon>
    </lineage>
</organism>
<accession>A0AA96RJ30</accession>
<dbReference type="GO" id="GO:0016706">
    <property type="term" value="F:2-oxoglutarate-dependent dioxygenase activity"/>
    <property type="evidence" value="ECO:0007669"/>
    <property type="project" value="UniProtKB-ARBA"/>
</dbReference>
<dbReference type="Proteomes" id="UP001305702">
    <property type="component" value="Chromosome"/>
</dbReference>
<dbReference type="PANTHER" id="PTHR20883">
    <property type="entry name" value="PHYTANOYL-COA DIOXYGENASE DOMAIN CONTAINING 1"/>
    <property type="match status" value="1"/>
</dbReference>
<evidence type="ECO:0000313" key="2">
    <source>
        <dbReference type="Proteomes" id="UP001305702"/>
    </source>
</evidence>
<name>A0AA96RJ30_9BACL</name>
<dbReference type="AlphaFoldDB" id="A0AA96RJ30"/>
<dbReference type="EMBL" id="CP130318">
    <property type="protein sequence ID" value="WNQ12809.1"/>
    <property type="molecule type" value="Genomic_DNA"/>
</dbReference>
<gene>
    <name evidence="1" type="ORF">MJA45_07190</name>
</gene>
<keyword evidence="1" id="KW-0560">Oxidoreductase</keyword>
<dbReference type="Pfam" id="PF05721">
    <property type="entry name" value="PhyH"/>
    <property type="match status" value="1"/>
</dbReference>
<keyword evidence="2" id="KW-1185">Reference proteome</keyword>
<dbReference type="InterPro" id="IPR008775">
    <property type="entry name" value="Phytyl_CoA_dOase-like"/>
</dbReference>
<sequence length="276" mass="31181">MSVNPRTPEEINRKLYPRTGLYRALAEGTEIGEEEKRFYREQGFLGVQGFLTTEEIRNAVQALAEHIDSDETKVKVQFTKPKSELSSRGERELAVRKVYDFVEEEERLRAIACKPMLLEAVEKLLGAKPKLVQDMALLKPPFGGGEKPWHQDMAYGPLAFDKPVIGVWLALDEADEDNGCMQVIPRSHMDGGVPHYAVRDWQICDANVPVERNLAVPLKPGGALFFHGLLTHGTAHNFSARRRRALQFHYAPEGAEKLHPPEYKRLFTNEMTGAEC</sequence>
<dbReference type="SUPFAM" id="SSF51197">
    <property type="entry name" value="Clavaminate synthase-like"/>
    <property type="match status" value="1"/>
</dbReference>